<comment type="caution">
    <text evidence="2">The sequence shown here is derived from an EMBL/GenBank/DDBJ whole genome shotgun (WGS) entry which is preliminary data.</text>
</comment>
<accession>A0A176QGX9</accession>
<dbReference type="STRING" id="262209.AWH69_03730"/>
<keyword evidence="3" id="KW-1185">Reference proteome</keyword>
<protein>
    <recommendedName>
        <fullName evidence="4">DUF5642 domain-containing protein</fullName>
    </recommendedName>
</protein>
<keyword evidence="1" id="KW-0732">Signal</keyword>
<evidence type="ECO:0000256" key="1">
    <source>
        <dbReference type="SAM" id="SignalP"/>
    </source>
</evidence>
<evidence type="ECO:0000313" key="2">
    <source>
        <dbReference type="EMBL" id="OAB88888.1"/>
    </source>
</evidence>
<feature type="signal peptide" evidence="1">
    <location>
        <begin position="1"/>
        <end position="26"/>
    </location>
</feature>
<dbReference type="AlphaFoldDB" id="A0A176QGX9"/>
<dbReference type="Proteomes" id="UP000076976">
    <property type="component" value="Unassembled WGS sequence"/>
</dbReference>
<dbReference type="EMBL" id="LQZG01000001">
    <property type="protein sequence ID" value="OAB88888.1"/>
    <property type="molecule type" value="Genomic_DNA"/>
</dbReference>
<evidence type="ECO:0000313" key="3">
    <source>
        <dbReference type="Proteomes" id="UP000076976"/>
    </source>
</evidence>
<name>A0A176QGX9_9MICO</name>
<reference evidence="2 3" key="1">
    <citation type="submission" date="2016-01" db="EMBL/GenBank/DDBJ databases">
        <title>Janibacter melonis strain CD11_4 genome sequencing and assembly.</title>
        <authorList>
            <person name="Nair G.R."/>
            <person name="Kaur G."/>
            <person name="Chander A.M."/>
            <person name="Mayilraj S."/>
        </authorList>
    </citation>
    <scope>NUCLEOTIDE SEQUENCE [LARGE SCALE GENOMIC DNA]</scope>
    <source>
        <strain evidence="2 3">CD11-4</strain>
    </source>
</reference>
<proteinExistence type="predicted"/>
<sequence>MTRRTSLVVGATALLLAAGGCVGPFAPEPEGTSTTSEDPAGRQLDEAAADLALPIVADLPAGVRIDRQEGSEVAEQRTEPDGCLDANFAGPARTAIDDSMVADVSRSFTHTTKRGSASVTIRSYDTEVPDSLFTAAGTAVGRCSPMKRFSTFEGEDEDEVVDTVSIEGLGVPQVGERTYSTRFTITDSTEPMSRGGVADYLAFKRGHTLVTVVYFVAPTSERVEGLTSTLAGIVDRNLREG</sequence>
<evidence type="ECO:0008006" key="4">
    <source>
        <dbReference type="Google" id="ProtNLM"/>
    </source>
</evidence>
<organism evidence="2 3">
    <name type="scientific">Janibacter melonis</name>
    <dbReference type="NCBI Taxonomy" id="262209"/>
    <lineage>
        <taxon>Bacteria</taxon>
        <taxon>Bacillati</taxon>
        <taxon>Actinomycetota</taxon>
        <taxon>Actinomycetes</taxon>
        <taxon>Micrococcales</taxon>
        <taxon>Intrasporangiaceae</taxon>
        <taxon>Janibacter</taxon>
    </lineage>
</organism>
<gene>
    <name evidence="2" type="ORF">AWH69_03730</name>
</gene>
<dbReference type="PROSITE" id="PS51257">
    <property type="entry name" value="PROKAR_LIPOPROTEIN"/>
    <property type="match status" value="1"/>
</dbReference>
<dbReference type="RefSeq" id="WP_068271620.1">
    <property type="nucleotide sequence ID" value="NZ_LQZG01000001.1"/>
</dbReference>
<feature type="chain" id="PRO_5008048895" description="DUF5642 domain-containing protein" evidence="1">
    <location>
        <begin position="27"/>
        <end position="241"/>
    </location>
</feature>